<dbReference type="InterPro" id="IPR011330">
    <property type="entry name" value="Glyco_hydro/deAcase_b/a-brl"/>
</dbReference>
<accession>A0A7M1SSM4</accession>
<dbReference type="InterPro" id="IPR005501">
    <property type="entry name" value="LamB/YcsF/PxpA-like"/>
</dbReference>
<dbReference type="Gene3D" id="3.20.20.370">
    <property type="entry name" value="Glycoside hydrolase/deacetylase"/>
    <property type="match status" value="1"/>
</dbReference>
<dbReference type="PANTHER" id="PTHR30292:SF0">
    <property type="entry name" value="5-OXOPROLINASE SUBUNIT A"/>
    <property type="match status" value="1"/>
</dbReference>
<organism evidence="1 2">
    <name type="scientific">Ruania alkalisoli</name>
    <dbReference type="NCBI Taxonomy" id="2779775"/>
    <lineage>
        <taxon>Bacteria</taxon>
        <taxon>Bacillati</taxon>
        <taxon>Actinomycetota</taxon>
        <taxon>Actinomycetes</taxon>
        <taxon>Micrococcales</taxon>
        <taxon>Ruaniaceae</taxon>
        <taxon>Ruania</taxon>
    </lineage>
</organism>
<dbReference type="PANTHER" id="PTHR30292">
    <property type="entry name" value="UNCHARACTERIZED PROTEIN YBGL-RELATED"/>
    <property type="match status" value="1"/>
</dbReference>
<dbReference type="SUPFAM" id="SSF88713">
    <property type="entry name" value="Glycoside hydrolase/deacetylase"/>
    <property type="match status" value="1"/>
</dbReference>
<evidence type="ECO:0000313" key="1">
    <source>
        <dbReference type="EMBL" id="QOR69603.1"/>
    </source>
</evidence>
<protein>
    <submittedName>
        <fullName evidence="1">LamB/YcsF family protein</fullName>
    </submittedName>
</protein>
<evidence type="ECO:0000313" key="2">
    <source>
        <dbReference type="Proteomes" id="UP000593758"/>
    </source>
</evidence>
<dbReference type="NCBIfam" id="NF003814">
    <property type="entry name" value="PRK05406.1-3"/>
    <property type="match status" value="1"/>
</dbReference>
<dbReference type="CDD" id="cd10787">
    <property type="entry name" value="LamB_YcsF_like"/>
    <property type="match status" value="1"/>
</dbReference>
<dbReference type="EMBL" id="CP063169">
    <property type="protein sequence ID" value="QOR69603.1"/>
    <property type="molecule type" value="Genomic_DNA"/>
</dbReference>
<keyword evidence="2" id="KW-1185">Reference proteome</keyword>
<name>A0A7M1SSM4_9MICO</name>
<dbReference type="AlphaFoldDB" id="A0A7M1SSM4"/>
<gene>
    <name evidence="1" type="ORF">IM660_13065</name>
</gene>
<dbReference type="Pfam" id="PF03746">
    <property type="entry name" value="LamB_YcsF"/>
    <property type="match status" value="1"/>
</dbReference>
<dbReference type="Proteomes" id="UP000593758">
    <property type="component" value="Chromosome"/>
</dbReference>
<sequence length="247" mass="25196">MSTHALDLNADLGEDVGDDTAMLAIVTSANVACGGHAGDVDTMIATCAAAVARGVRIGAHPAYPDRENFGRRPVAIDEQALTTHLRAQVRDLVEAASAVGGQVTYLKPHGALYHAATRDSEHARAVVTAAADAGLAVVGAPGSVLLDLARTAGLICVAEGFADRAYTPGGALVPRGEPGAVLHDPALIADRVAGLVRTGELPSVDGNRVALDVRTLCVHGDTPDAVTIARRVRAVLDAAGLSPEPFT</sequence>
<dbReference type="KEGG" id="halt:IM660_13065"/>
<dbReference type="GO" id="GO:0005975">
    <property type="term" value="P:carbohydrate metabolic process"/>
    <property type="evidence" value="ECO:0007669"/>
    <property type="project" value="InterPro"/>
</dbReference>
<dbReference type="RefSeq" id="WP_193496099.1">
    <property type="nucleotide sequence ID" value="NZ_CP063169.1"/>
</dbReference>
<reference evidence="1 2" key="1">
    <citation type="submission" date="2020-10" db="EMBL/GenBank/DDBJ databases">
        <title>Haloactinobacterium sp. RN3S43, a bacterium isolated from saline soil.</title>
        <authorList>
            <person name="Sun J.-Q."/>
        </authorList>
    </citation>
    <scope>NUCLEOTIDE SEQUENCE [LARGE SCALE GENOMIC DNA]</scope>
    <source>
        <strain evidence="1 2">RN3S43</strain>
    </source>
</reference>
<proteinExistence type="predicted"/>